<dbReference type="EMBL" id="CP033361">
    <property type="protein sequence ID" value="QKC74186.1"/>
    <property type="molecule type" value="Genomic_DNA"/>
</dbReference>
<dbReference type="InterPro" id="IPR013321">
    <property type="entry name" value="Arc_rbn_hlx_hlx"/>
</dbReference>
<dbReference type="SUPFAM" id="SSF47598">
    <property type="entry name" value="Ribbon-helix-helix"/>
    <property type="match status" value="1"/>
</dbReference>
<dbReference type="KEGG" id="merd:EB233_00495"/>
<dbReference type="InterPro" id="IPR010985">
    <property type="entry name" value="Ribbon_hlx_hlx"/>
</dbReference>
<dbReference type="Gene3D" id="1.10.1220.10">
    <property type="entry name" value="Met repressor-like"/>
    <property type="match status" value="1"/>
</dbReference>
<dbReference type="GO" id="GO:0003677">
    <property type="term" value="F:DNA binding"/>
    <property type="evidence" value="ECO:0007669"/>
    <property type="project" value="UniProtKB-KW"/>
</dbReference>
<dbReference type="RefSeq" id="WP_064990501.1">
    <property type="nucleotide sequence ID" value="NZ_CP033361.1"/>
</dbReference>
<name>A0A6M7UBS5_9HYPH</name>
<keyword evidence="2" id="KW-0238">DNA-binding</keyword>
<gene>
    <name evidence="2" type="ORF">EB233_00495</name>
</gene>
<feature type="domain" description="Arc-like DNA binding" evidence="1">
    <location>
        <begin position="13"/>
        <end position="51"/>
    </location>
</feature>
<protein>
    <submittedName>
        <fullName evidence="2">Arc family DNA-binding protein</fullName>
    </submittedName>
</protein>
<dbReference type="Pfam" id="PF03869">
    <property type="entry name" value="Arc"/>
    <property type="match status" value="1"/>
</dbReference>
<dbReference type="Proteomes" id="UP000503339">
    <property type="component" value="Chromosome"/>
</dbReference>
<dbReference type="InterPro" id="IPR005569">
    <property type="entry name" value="Arc_DNA-bd_dom"/>
</dbReference>
<accession>A0A6M7UBS5</accession>
<organism evidence="2 3">
    <name type="scientific">Mesorhizobium erdmanii</name>
    <dbReference type="NCBI Taxonomy" id="1777866"/>
    <lineage>
        <taxon>Bacteria</taxon>
        <taxon>Pseudomonadati</taxon>
        <taxon>Pseudomonadota</taxon>
        <taxon>Alphaproteobacteria</taxon>
        <taxon>Hyphomicrobiales</taxon>
        <taxon>Phyllobacteriaceae</taxon>
        <taxon>Mesorhizobium</taxon>
    </lineage>
</organism>
<dbReference type="GO" id="GO:0006355">
    <property type="term" value="P:regulation of DNA-templated transcription"/>
    <property type="evidence" value="ECO:0007669"/>
    <property type="project" value="InterPro"/>
</dbReference>
<dbReference type="AlphaFoldDB" id="A0A6M7UBS5"/>
<evidence type="ECO:0000259" key="1">
    <source>
        <dbReference type="Pfam" id="PF03869"/>
    </source>
</evidence>
<evidence type="ECO:0000313" key="2">
    <source>
        <dbReference type="EMBL" id="QKC74186.1"/>
    </source>
</evidence>
<sequence>MTEERRKQAGHQMQIRFPEGSGLRERLMDLARANNRSLTAEIMYRLEMSMLGVEARLEGSERGIRDVEDLSSDHQDMLWEVIFRLKRLEEHCGIMHAEVPKKGSKPRTRKKL</sequence>
<reference evidence="2 3" key="1">
    <citation type="submission" date="2018-10" db="EMBL/GenBank/DDBJ databases">
        <authorList>
            <person name="Perry B.J."/>
            <person name="Sullivan J.T."/>
            <person name="Murphy R.J.T."/>
            <person name="Ramsay J.P."/>
            <person name="Ronson C.W."/>
        </authorList>
    </citation>
    <scope>NUCLEOTIDE SEQUENCE [LARGE SCALE GENOMIC DNA]</scope>
    <source>
        <strain evidence="2 3">NZP2014</strain>
    </source>
</reference>
<keyword evidence="3" id="KW-1185">Reference proteome</keyword>
<proteinExistence type="predicted"/>
<evidence type="ECO:0000313" key="3">
    <source>
        <dbReference type="Proteomes" id="UP000503339"/>
    </source>
</evidence>